<dbReference type="EMBL" id="VIWO01000004">
    <property type="protein sequence ID" value="TWF40623.1"/>
    <property type="molecule type" value="Genomic_DNA"/>
</dbReference>
<dbReference type="AlphaFoldDB" id="A0A561PRA9"/>
<dbReference type="SUPFAM" id="SSF52402">
    <property type="entry name" value="Adenine nucleotide alpha hydrolases-like"/>
    <property type="match status" value="2"/>
</dbReference>
<dbReference type="Gene3D" id="3.40.50.12370">
    <property type="match status" value="1"/>
</dbReference>
<proteinExistence type="predicted"/>
<name>A0A561PRA9_9BACT</name>
<gene>
    <name evidence="1" type="ORF">FHW36_104306</name>
</gene>
<accession>A0A561PRA9</accession>
<keyword evidence="2" id="KW-1185">Reference proteome</keyword>
<evidence type="ECO:0000313" key="2">
    <source>
        <dbReference type="Proteomes" id="UP000320811"/>
    </source>
</evidence>
<organism evidence="1 2">
    <name type="scientific">Chitinophaga polysaccharea</name>
    <dbReference type="NCBI Taxonomy" id="1293035"/>
    <lineage>
        <taxon>Bacteria</taxon>
        <taxon>Pseudomonadati</taxon>
        <taxon>Bacteroidota</taxon>
        <taxon>Chitinophagia</taxon>
        <taxon>Chitinophagales</taxon>
        <taxon>Chitinophagaceae</taxon>
        <taxon>Chitinophaga</taxon>
    </lineage>
</organism>
<dbReference type="OrthoDB" id="641005at2"/>
<dbReference type="RefSeq" id="WP_145670608.1">
    <property type="nucleotide sequence ID" value="NZ_VIWO01000004.1"/>
</dbReference>
<reference evidence="1 2" key="1">
    <citation type="submission" date="2019-06" db="EMBL/GenBank/DDBJ databases">
        <title>Sorghum-associated microbial communities from plants grown in Nebraska, USA.</title>
        <authorList>
            <person name="Schachtman D."/>
        </authorList>
    </citation>
    <scope>NUCLEOTIDE SEQUENCE [LARGE SCALE GENOMIC DNA]</scope>
    <source>
        <strain evidence="1 2">1209</strain>
    </source>
</reference>
<dbReference type="Proteomes" id="UP000320811">
    <property type="component" value="Unassembled WGS sequence"/>
</dbReference>
<comment type="caution">
    <text evidence="1">The sequence shown here is derived from an EMBL/GenBank/DDBJ whole genome shotgun (WGS) entry which is preliminary data.</text>
</comment>
<sequence length="282" mass="31987">MQKIAAIFDGFRFSESTLHYAIWIAAHQGAHLTGVFPDDLTYNSFNLYQLLKEGTDQAIIGQLEEEDEERRKAAAGKFEAACQKAGIPYSVHRNKNISLLSALEESIYADLLVIDVRETFMHDVSKPPTRFIRDLLTDVQCPVLIVPAQISTPPVFSNVTNMVLLYDGEPSSVYAIKMYSYLFSSWQSLPTTVLSVNPEGTHFENKHLIKDFIRKHFPDAVYKIMEGEPEEEIVTYLLGQQEGTAIVLGAYRRSSVSRWFRRSMADLLMQALSFPLFIAHNK</sequence>
<protein>
    <submittedName>
        <fullName evidence="1">Nucleotide-binding universal stress UspA family protein</fullName>
    </submittedName>
</protein>
<evidence type="ECO:0000313" key="1">
    <source>
        <dbReference type="EMBL" id="TWF40623.1"/>
    </source>
</evidence>